<evidence type="ECO:0000313" key="3">
    <source>
        <dbReference type="Proteomes" id="UP000823638"/>
    </source>
</evidence>
<gene>
    <name evidence="2" type="ORF">IAA81_06610</name>
</gene>
<accession>A0A9D9HQ95</accession>
<reference evidence="2" key="2">
    <citation type="journal article" date="2021" name="PeerJ">
        <title>Extensive microbial diversity within the chicken gut microbiome revealed by metagenomics and culture.</title>
        <authorList>
            <person name="Gilroy R."/>
            <person name="Ravi A."/>
            <person name="Getino M."/>
            <person name="Pursley I."/>
            <person name="Horton D.L."/>
            <person name="Alikhan N.F."/>
            <person name="Baker D."/>
            <person name="Gharbi K."/>
            <person name="Hall N."/>
            <person name="Watson M."/>
            <person name="Adriaenssens E.M."/>
            <person name="Foster-Nyarko E."/>
            <person name="Jarju S."/>
            <person name="Secka A."/>
            <person name="Antonio M."/>
            <person name="Oren A."/>
            <person name="Chaudhuri R.R."/>
            <person name="La Ragione R."/>
            <person name="Hildebrand F."/>
            <person name="Pallen M.J."/>
        </authorList>
    </citation>
    <scope>NUCLEOTIDE SEQUENCE</scope>
    <source>
        <strain evidence="2">10532</strain>
    </source>
</reference>
<evidence type="ECO:0008006" key="4">
    <source>
        <dbReference type="Google" id="ProtNLM"/>
    </source>
</evidence>
<sequence>MKKLISVFLFVFFSFFLFAQEEVPSQEENLDPLTGFPVIEEKPFVVYNEGLATSWVTRVMKQSGRSNFVFSDFLAGAYFGITARNMEPMDLTVRLTAYYPLSSKFNGHPQVSSSPLHYALDLYVAPTLRLTMWNYVYINLSGGLHFFFQNSERWNYIDLGIGGLAGLELPLSRRWTILIDGIASYDYGNFGTNRNLEPYNHVWQYQLSLGVRYSRAGENQYSYIDSRRKG</sequence>
<evidence type="ECO:0000313" key="2">
    <source>
        <dbReference type="EMBL" id="MBO8457884.1"/>
    </source>
</evidence>
<keyword evidence="1" id="KW-0732">Signal</keyword>
<dbReference type="EMBL" id="JADIMM010000080">
    <property type="protein sequence ID" value="MBO8457884.1"/>
    <property type="molecule type" value="Genomic_DNA"/>
</dbReference>
<comment type="caution">
    <text evidence="2">The sequence shown here is derived from an EMBL/GenBank/DDBJ whole genome shotgun (WGS) entry which is preliminary data.</text>
</comment>
<dbReference type="AlphaFoldDB" id="A0A9D9HQ95"/>
<feature type="chain" id="PRO_5039599837" description="Outer membrane protein beta-barrel domain-containing protein" evidence="1">
    <location>
        <begin position="20"/>
        <end position="230"/>
    </location>
</feature>
<organism evidence="2 3">
    <name type="scientific">Candidatus Gallitreponema excrementavium</name>
    <dbReference type="NCBI Taxonomy" id="2840840"/>
    <lineage>
        <taxon>Bacteria</taxon>
        <taxon>Pseudomonadati</taxon>
        <taxon>Spirochaetota</taxon>
        <taxon>Spirochaetia</taxon>
        <taxon>Spirochaetales</taxon>
        <taxon>Candidatus Gallitreponema</taxon>
    </lineage>
</organism>
<name>A0A9D9HQ95_9SPIR</name>
<feature type="signal peptide" evidence="1">
    <location>
        <begin position="1"/>
        <end position="19"/>
    </location>
</feature>
<dbReference type="Proteomes" id="UP000823638">
    <property type="component" value="Unassembled WGS sequence"/>
</dbReference>
<protein>
    <recommendedName>
        <fullName evidence="4">Outer membrane protein beta-barrel domain-containing protein</fullName>
    </recommendedName>
</protein>
<proteinExistence type="predicted"/>
<reference evidence="2" key="1">
    <citation type="submission" date="2020-10" db="EMBL/GenBank/DDBJ databases">
        <authorList>
            <person name="Gilroy R."/>
        </authorList>
    </citation>
    <scope>NUCLEOTIDE SEQUENCE</scope>
    <source>
        <strain evidence="2">10532</strain>
    </source>
</reference>
<evidence type="ECO:0000256" key="1">
    <source>
        <dbReference type="SAM" id="SignalP"/>
    </source>
</evidence>